<reference evidence="2" key="1">
    <citation type="journal article" date="2021" name="PeerJ">
        <title>Extensive microbial diversity within the chicken gut microbiome revealed by metagenomics and culture.</title>
        <authorList>
            <person name="Gilroy R."/>
            <person name="Ravi A."/>
            <person name="Getino M."/>
            <person name="Pursley I."/>
            <person name="Horton D.L."/>
            <person name="Alikhan N.F."/>
            <person name="Baker D."/>
            <person name="Gharbi K."/>
            <person name="Hall N."/>
            <person name="Watson M."/>
            <person name="Adriaenssens E.M."/>
            <person name="Foster-Nyarko E."/>
            <person name="Jarju S."/>
            <person name="Secka A."/>
            <person name="Antonio M."/>
            <person name="Oren A."/>
            <person name="Chaudhuri R.R."/>
            <person name="La Ragione R."/>
            <person name="Hildebrand F."/>
            <person name="Pallen M.J."/>
        </authorList>
    </citation>
    <scope>NUCLEOTIDE SEQUENCE</scope>
    <source>
        <strain evidence="2">ChiSxjej3B15-24422</strain>
    </source>
</reference>
<evidence type="ECO:0000313" key="3">
    <source>
        <dbReference type="Proteomes" id="UP000824007"/>
    </source>
</evidence>
<dbReference type="Pfam" id="PF16227">
    <property type="entry name" value="DUF4886"/>
    <property type="match status" value="1"/>
</dbReference>
<reference evidence="2" key="2">
    <citation type="submission" date="2021-04" db="EMBL/GenBank/DDBJ databases">
        <authorList>
            <person name="Gilroy R."/>
        </authorList>
    </citation>
    <scope>NUCLEOTIDE SEQUENCE</scope>
    <source>
        <strain evidence="2">ChiSxjej3B15-24422</strain>
    </source>
</reference>
<accession>A0A9D2C845</accession>
<comment type="caution">
    <text evidence="2">The sequence shown here is derived from an EMBL/GenBank/DDBJ whole genome shotgun (WGS) entry which is preliminary data.</text>
</comment>
<dbReference type="InterPro" id="IPR032616">
    <property type="entry name" value="DUF4886"/>
</dbReference>
<dbReference type="InterPro" id="IPR036514">
    <property type="entry name" value="SGNH_hydro_sf"/>
</dbReference>
<dbReference type="SUPFAM" id="SSF52266">
    <property type="entry name" value="SGNH hydrolase"/>
    <property type="match status" value="1"/>
</dbReference>
<proteinExistence type="predicted"/>
<organism evidence="2 3">
    <name type="scientific">Candidatus Eisenbergiella pullistercoris</name>
    <dbReference type="NCBI Taxonomy" id="2838555"/>
    <lineage>
        <taxon>Bacteria</taxon>
        <taxon>Bacillati</taxon>
        <taxon>Bacillota</taxon>
        <taxon>Clostridia</taxon>
        <taxon>Lachnospirales</taxon>
        <taxon>Lachnospiraceae</taxon>
        <taxon>Eisenbergiella</taxon>
    </lineage>
</organism>
<protein>
    <submittedName>
        <fullName evidence="2">DUF4886 domain-containing protein</fullName>
    </submittedName>
</protein>
<feature type="domain" description="DUF4886" evidence="1">
    <location>
        <begin position="3"/>
        <end position="235"/>
    </location>
</feature>
<evidence type="ECO:0000259" key="1">
    <source>
        <dbReference type="Pfam" id="PF16227"/>
    </source>
</evidence>
<name>A0A9D2C845_9FIRM</name>
<dbReference type="AlphaFoldDB" id="A0A9D2C845"/>
<evidence type="ECO:0000313" key="2">
    <source>
        <dbReference type="EMBL" id="HIY61599.1"/>
    </source>
</evidence>
<sequence length="259" mass="29910">MKKILAIGNSFSEDATKYLHQTAKAAGVDTKVVNLYIGGCPLERHWKNMETGEAAYQYQKNGVLTERHISIEEALQEEEWDFIITQQASHDSGWMDSYEPFLGLILEYLREKTGKKAGGHQPEILLHETWAYEHGSAHSNFMRYHRSQQEMFERLRKCYHAMAEKYGLRLIPSGEVIQYVRGREPFVVPEGGLSLCRDGFHMSYLYGRYLLACVWLKTLFGIRAEAADYIPETAAFPEKADETLVRTLRRLADEYWTEA</sequence>
<gene>
    <name evidence="2" type="ORF">H9831_13115</name>
</gene>
<dbReference type="Gene3D" id="3.40.50.1110">
    <property type="entry name" value="SGNH hydrolase"/>
    <property type="match status" value="1"/>
</dbReference>
<dbReference type="EMBL" id="DXDD01000163">
    <property type="protein sequence ID" value="HIY61599.1"/>
    <property type="molecule type" value="Genomic_DNA"/>
</dbReference>
<dbReference type="Proteomes" id="UP000824007">
    <property type="component" value="Unassembled WGS sequence"/>
</dbReference>